<dbReference type="EMBL" id="JADOUE010000001">
    <property type="protein sequence ID" value="MBG6122072.1"/>
    <property type="molecule type" value="Genomic_DNA"/>
</dbReference>
<sequence length="195" mass="21209">MSTPTAERARDKRTWVWRGQKLIDESSGAYTGSPQTGPQTGPQAGPQKVLAYVDGNTLYVGDQTIVLDHSAGTMRWTLRGSLRGGSAAEADYRMGLRGSTVNKVSATCGERSYTLDRVNLFSARRLIRATNGAPVAEISVIRGTSIRVTLLAELTDRTDRTDEQGAQENATTLMDLAFMTWGLTLLDAAARRTLR</sequence>
<dbReference type="RefSeq" id="WP_196824528.1">
    <property type="nucleotide sequence ID" value="NZ_CP046980.1"/>
</dbReference>
<dbReference type="Proteomes" id="UP000658613">
    <property type="component" value="Unassembled WGS sequence"/>
</dbReference>
<evidence type="ECO:0000313" key="3">
    <source>
        <dbReference type="Proteomes" id="UP000658613"/>
    </source>
</evidence>
<organism evidence="2 3">
    <name type="scientific">Corynebacterium aquatimens</name>
    <dbReference type="NCBI Taxonomy" id="1190508"/>
    <lineage>
        <taxon>Bacteria</taxon>
        <taxon>Bacillati</taxon>
        <taxon>Actinomycetota</taxon>
        <taxon>Actinomycetes</taxon>
        <taxon>Mycobacteriales</taxon>
        <taxon>Corynebacteriaceae</taxon>
        <taxon>Corynebacterium</taxon>
    </lineage>
</organism>
<gene>
    <name evidence="2" type="ORF">IW254_001041</name>
</gene>
<proteinExistence type="predicted"/>
<keyword evidence="3" id="KW-1185">Reference proteome</keyword>
<dbReference type="AlphaFoldDB" id="A0A931DXF6"/>
<evidence type="ECO:0000313" key="2">
    <source>
        <dbReference type="EMBL" id="MBG6122072.1"/>
    </source>
</evidence>
<feature type="region of interest" description="Disordered" evidence="1">
    <location>
        <begin position="26"/>
        <end position="46"/>
    </location>
</feature>
<name>A0A931DXF6_9CORY</name>
<accession>A0A931DXF6</accession>
<comment type="caution">
    <text evidence="2">The sequence shown here is derived from an EMBL/GenBank/DDBJ whole genome shotgun (WGS) entry which is preliminary data.</text>
</comment>
<evidence type="ECO:0000256" key="1">
    <source>
        <dbReference type="SAM" id="MobiDB-lite"/>
    </source>
</evidence>
<reference evidence="2" key="1">
    <citation type="submission" date="2020-11" db="EMBL/GenBank/DDBJ databases">
        <title>Sequencing the genomes of 1000 actinobacteria strains.</title>
        <authorList>
            <person name="Klenk H.-P."/>
        </authorList>
    </citation>
    <scope>NUCLEOTIDE SEQUENCE</scope>
    <source>
        <strain evidence="2">DSM 45632</strain>
    </source>
</reference>
<protein>
    <submittedName>
        <fullName evidence="2">Uncharacterized protein</fullName>
    </submittedName>
</protein>
<feature type="compositionally biased region" description="Polar residues" evidence="1">
    <location>
        <begin position="28"/>
        <end position="42"/>
    </location>
</feature>